<protein>
    <submittedName>
        <fullName evidence="2">Uncharacterized protein</fullName>
    </submittedName>
</protein>
<evidence type="ECO:0000256" key="1">
    <source>
        <dbReference type="SAM" id="MobiDB-lite"/>
    </source>
</evidence>
<comment type="caution">
    <text evidence="2">The sequence shown here is derived from an EMBL/GenBank/DDBJ whole genome shotgun (WGS) entry which is preliminary data.</text>
</comment>
<accession>A0A7X4YTW3</accession>
<dbReference type="OrthoDB" id="9832823at2"/>
<feature type="region of interest" description="Disordered" evidence="1">
    <location>
        <begin position="355"/>
        <end position="377"/>
    </location>
</feature>
<reference evidence="2 3" key="1">
    <citation type="submission" date="2020-01" db="EMBL/GenBank/DDBJ databases">
        <title>Paenibacillus soybeanensis sp. nov. isolated from the nodules of soybean (Glycine max(L.) Merr).</title>
        <authorList>
            <person name="Wang H."/>
        </authorList>
    </citation>
    <scope>NUCLEOTIDE SEQUENCE [LARGE SCALE GENOMIC DNA]</scope>
    <source>
        <strain evidence="2 3">DSM 23054</strain>
    </source>
</reference>
<sequence length="424" mass="45603">MSRHTWKAAAEEAAAGGRDVISLTFCLPGFAAGEGSPPLPPGNELAEALLNAIYPLDDRWTAAMKKATSHVLRDCAFRVSSRSDDAIRFVSSGTADLFGVTPATSAALRLASLMQDANESERLQSHLRKLYPPAILAFGKLLAALLELRSSVVFELATAAGERRAAELSFTQMQAACSYIDDTDVTSLVLRVRGSLIALHPGAKTFHIDGDDGAGYDGKMTKEVRRQLLKSAVPLSLPLIVEAVIERLTTYQPSIDEESTLDLLIELDTDPGLSLDETLPVFRRLYARMNAVLERDDGDEHSSPITIEDYSALAELSERLQGSNPLKGARRALHPADLAEMHALLAESKPIGRLALTGEGGMNDEDEDAEHDAPSPAARAAKLKAVAERRRLAAAAYADIVKLTGRLLRMIDALQDIEAAASGK</sequence>
<proteinExistence type="predicted"/>
<dbReference type="AlphaFoldDB" id="A0A7X4YTW3"/>
<name>A0A7X4YTW3_9BACL</name>
<gene>
    <name evidence="2" type="ORF">GT003_20875</name>
</gene>
<organism evidence="2 3">
    <name type="scientific">Paenibacillus sacheonensis</name>
    <dbReference type="NCBI Taxonomy" id="742054"/>
    <lineage>
        <taxon>Bacteria</taxon>
        <taxon>Bacillati</taxon>
        <taxon>Bacillota</taxon>
        <taxon>Bacilli</taxon>
        <taxon>Bacillales</taxon>
        <taxon>Paenibacillaceae</taxon>
        <taxon>Paenibacillus</taxon>
    </lineage>
</organism>
<evidence type="ECO:0000313" key="2">
    <source>
        <dbReference type="EMBL" id="NBC71454.1"/>
    </source>
</evidence>
<dbReference type="RefSeq" id="WP_161701445.1">
    <property type="nucleotide sequence ID" value="NZ_JAAAMU010000012.1"/>
</dbReference>
<evidence type="ECO:0000313" key="3">
    <source>
        <dbReference type="Proteomes" id="UP000558113"/>
    </source>
</evidence>
<keyword evidence="3" id="KW-1185">Reference proteome</keyword>
<dbReference type="EMBL" id="JAAAMU010000012">
    <property type="protein sequence ID" value="NBC71454.1"/>
    <property type="molecule type" value="Genomic_DNA"/>
</dbReference>
<dbReference type="Proteomes" id="UP000558113">
    <property type="component" value="Unassembled WGS sequence"/>
</dbReference>